<comment type="caution">
    <text evidence="4">The sequence shown here is derived from an EMBL/GenBank/DDBJ whole genome shotgun (WGS) entry which is preliminary data.</text>
</comment>
<accession>A0A5A7V1K6</accession>
<reference evidence="4 5" key="1">
    <citation type="submission" date="2019-08" db="EMBL/GenBank/DDBJ databases">
        <title>Draft genome sequences of two oriental melons (Cucumis melo L. var makuwa).</title>
        <authorList>
            <person name="Kwon S.-Y."/>
        </authorList>
    </citation>
    <scope>NUCLEOTIDE SEQUENCE [LARGE SCALE GENOMIC DNA]</scope>
    <source>
        <strain evidence="5">cv. SW 3</strain>
        <tissue evidence="4">Leaf</tissue>
    </source>
</reference>
<dbReference type="InterPro" id="IPR004252">
    <property type="entry name" value="Probable_transposase_24"/>
</dbReference>
<dbReference type="PANTHER" id="PTHR33018:SF34">
    <property type="entry name" value="OS02G0472350 PROTEIN"/>
    <property type="match status" value="1"/>
</dbReference>
<sequence>MESSPIDVHPNTLSPKPSDKIVEGNPILDSPAARTRLAIRRQATTSNVNGFEEPQLETTTLPNEKAVEDHVVDEEPPFETMTLRKKTRGPTKMKTIAVEKQSRVDIVFNEYGQPIGNESVGLASFLGPLVRKVVPVNLENWLKLPTRLKVVLWKSIQVQCGRLAKKVFFQKMGRLWRAGKSCLVKQIRDAPTKDAILKLMPDNLQSVDDWMDFVSEKTSATFKRKSSSDPSLVTRVALWTKAHKRKDGQPVNSQVAETLERIEQTEAETTVSTTNVVDDALSKVLGPDHGHVRGFGFGVTRSKLSLLSQQDHKYKVLEKEYLKMKEEMVEMKTMKDEMIEMKALMLSYLKKQTEPSEELSNATASVLKRLNIPPMPSPSINLFSINNNSQTKCKLLDWYGSGEIVAEGRWSSNDSTAMVHRIPIGPHAIRVWVDVAKKPNAYLWRPTSEMTCIEEALGSTVAWPSDKVNEMESSSPED</sequence>
<evidence type="ECO:0000313" key="5">
    <source>
        <dbReference type="Proteomes" id="UP000321393"/>
    </source>
</evidence>
<evidence type="ECO:0000313" key="4">
    <source>
        <dbReference type="EMBL" id="KAA0060366.1"/>
    </source>
</evidence>
<dbReference type="Pfam" id="PF26133">
    <property type="entry name" value="DUF8039"/>
    <property type="match status" value="1"/>
</dbReference>
<gene>
    <name evidence="4" type="ORF">E6C27_scaffold22G001610</name>
</gene>
<proteinExistence type="predicted"/>
<dbReference type="InterPro" id="IPR058352">
    <property type="entry name" value="DUF8039"/>
</dbReference>
<dbReference type="PANTHER" id="PTHR33018">
    <property type="entry name" value="OS10G0338966 PROTEIN-RELATED"/>
    <property type="match status" value="1"/>
</dbReference>
<evidence type="ECO:0000256" key="2">
    <source>
        <dbReference type="SAM" id="MobiDB-lite"/>
    </source>
</evidence>
<dbReference type="OrthoDB" id="1730237at2759"/>
<organism evidence="4 5">
    <name type="scientific">Cucumis melo var. makuwa</name>
    <name type="common">Oriental melon</name>
    <dbReference type="NCBI Taxonomy" id="1194695"/>
    <lineage>
        <taxon>Eukaryota</taxon>
        <taxon>Viridiplantae</taxon>
        <taxon>Streptophyta</taxon>
        <taxon>Embryophyta</taxon>
        <taxon>Tracheophyta</taxon>
        <taxon>Spermatophyta</taxon>
        <taxon>Magnoliopsida</taxon>
        <taxon>eudicotyledons</taxon>
        <taxon>Gunneridae</taxon>
        <taxon>Pentapetalae</taxon>
        <taxon>rosids</taxon>
        <taxon>fabids</taxon>
        <taxon>Cucurbitales</taxon>
        <taxon>Cucurbitaceae</taxon>
        <taxon>Benincaseae</taxon>
        <taxon>Cucumis</taxon>
    </lineage>
</organism>
<evidence type="ECO:0000256" key="1">
    <source>
        <dbReference type="SAM" id="Coils"/>
    </source>
</evidence>
<feature type="domain" description="DUF8039" evidence="3">
    <location>
        <begin position="389"/>
        <end position="468"/>
    </location>
</feature>
<keyword evidence="1" id="KW-0175">Coiled coil</keyword>
<name>A0A5A7V1K6_CUCMM</name>
<feature type="coiled-coil region" evidence="1">
    <location>
        <begin position="307"/>
        <end position="334"/>
    </location>
</feature>
<dbReference type="AlphaFoldDB" id="A0A5A7V1K6"/>
<protein>
    <submittedName>
        <fullName evidence="4">Plant transposase</fullName>
    </submittedName>
</protein>
<dbReference type="EMBL" id="SSTE01005668">
    <property type="protein sequence ID" value="KAA0060366.1"/>
    <property type="molecule type" value="Genomic_DNA"/>
</dbReference>
<dbReference type="Proteomes" id="UP000321393">
    <property type="component" value="Unassembled WGS sequence"/>
</dbReference>
<evidence type="ECO:0000259" key="3">
    <source>
        <dbReference type="Pfam" id="PF26133"/>
    </source>
</evidence>
<dbReference type="Pfam" id="PF03004">
    <property type="entry name" value="Transposase_24"/>
    <property type="match status" value="1"/>
</dbReference>
<feature type="region of interest" description="Disordered" evidence="2">
    <location>
        <begin position="1"/>
        <end position="25"/>
    </location>
</feature>